<comment type="caution">
    <text evidence="1">The sequence shown here is derived from an EMBL/GenBank/DDBJ whole genome shotgun (WGS) entry which is preliminary data.</text>
</comment>
<dbReference type="Proteomes" id="UP000237105">
    <property type="component" value="Unassembled WGS sequence"/>
</dbReference>
<proteinExistence type="predicted"/>
<sequence length="63" mass="6974">MEHHTPIFLGQDRRGPLSFSGIWRDHYKTTVVLILMSSTKEIVVGNVSSSSAQQICRVLGCEG</sequence>
<dbReference type="OrthoDB" id="10541912at2759"/>
<protein>
    <submittedName>
        <fullName evidence="1">Uncharacterized protein</fullName>
    </submittedName>
</protein>
<organism evidence="1 2">
    <name type="scientific">Parasponia andersonii</name>
    <name type="common">Sponia andersonii</name>
    <dbReference type="NCBI Taxonomy" id="3476"/>
    <lineage>
        <taxon>Eukaryota</taxon>
        <taxon>Viridiplantae</taxon>
        <taxon>Streptophyta</taxon>
        <taxon>Embryophyta</taxon>
        <taxon>Tracheophyta</taxon>
        <taxon>Spermatophyta</taxon>
        <taxon>Magnoliopsida</taxon>
        <taxon>eudicotyledons</taxon>
        <taxon>Gunneridae</taxon>
        <taxon>Pentapetalae</taxon>
        <taxon>rosids</taxon>
        <taxon>fabids</taxon>
        <taxon>Rosales</taxon>
        <taxon>Cannabaceae</taxon>
        <taxon>Parasponia</taxon>
    </lineage>
</organism>
<gene>
    <name evidence="1" type="ORF">PanWU01x14_020500</name>
</gene>
<accession>A0A2P5DYQ0</accession>
<evidence type="ECO:0000313" key="2">
    <source>
        <dbReference type="Proteomes" id="UP000237105"/>
    </source>
</evidence>
<reference evidence="2" key="1">
    <citation type="submission" date="2016-06" db="EMBL/GenBank/DDBJ databases">
        <title>Parallel loss of symbiosis genes in relatives of nitrogen-fixing non-legume Parasponia.</title>
        <authorList>
            <person name="Van Velzen R."/>
            <person name="Holmer R."/>
            <person name="Bu F."/>
            <person name="Rutten L."/>
            <person name="Van Zeijl A."/>
            <person name="Liu W."/>
            <person name="Santuari L."/>
            <person name="Cao Q."/>
            <person name="Sharma T."/>
            <person name="Shen D."/>
            <person name="Roswanjaya Y."/>
            <person name="Wardhani T."/>
            <person name="Kalhor M.S."/>
            <person name="Jansen J."/>
            <person name="Van den Hoogen J."/>
            <person name="Gungor B."/>
            <person name="Hartog M."/>
            <person name="Hontelez J."/>
            <person name="Verver J."/>
            <person name="Yang W.-C."/>
            <person name="Schijlen E."/>
            <person name="Repin R."/>
            <person name="Schilthuizen M."/>
            <person name="Schranz E."/>
            <person name="Heidstra R."/>
            <person name="Miyata K."/>
            <person name="Fedorova E."/>
            <person name="Kohlen W."/>
            <person name="Bisseling T."/>
            <person name="Smit S."/>
            <person name="Geurts R."/>
        </authorList>
    </citation>
    <scope>NUCLEOTIDE SEQUENCE [LARGE SCALE GENOMIC DNA]</scope>
    <source>
        <strain evidence="2">cv. WU1-14</strain>
    </source>
</reference>
<evidence type="ECO:0000313" key="1">
    <source>
        <dbReference type="EMBL" id="PON78412.1"/>
    </source>
</evidence>
<keyword evidence="2" id="KW-1185">Reference proteome</keyword>
<name>A0A2P5DYQ0_PARAD</name>
<dbReference type="AlphaFoldDB" id="A0A2P5DYQ0"/>
<dbReference type="EMBL" id="JXTB01000009">
    <property type="protein sequence ID" value="PON78412.1"/>
    <property type="molecule type" value="Genomic_DNA"/>
</dbReference>